<feature type="chain" id="PRO_5014652277" description="DUF3558 domain-containing protein" evidence="1">
    <location>
        <begin position="29"/>
        <end position="202"/>
    </location>
</feature>
<proteinExistence type="predicted"/>
<comment type="caution">
    <text evidence="2">The sequence shown here is derived from an EMBL/GenBank/DDBJ whole genome shotgun (WGS) entry which is preliminary data.</text>
</comment>
<feature type="signal peptide" evidence="1">
    <location>
        <begin position="1"/>
        <end position="28"/>
    </location>
</feature>
<gene>
    <name evidence="2" type="ORF">A8926_1938</name>
</gene>
<protein>
    <recommendedName>
        <fullName evidence="4">DUF3558 domain-containing protein</fullName>
    </recommendedName>
</protein>
<evidence type="ECO:0000313" key="3">
    <source>
        <dbReference type="Proteomes" id="UP000233786"/>
    </source>
</evidence>
<organism evidence="2 3">
    <name type="scientific">Saccharopolyspora spinosa</name>
    <dbReference type="NCBI Taxonomy" id="60894"/>
    <lineage>
        <taxon>Bacteria</taxon>
        <taxon>Bacillati</taxon>
        <taxon>Actinomycetota</taxon>
        <taxon>Actinomycetes</taxon>
        <taxon>Pseudonocardiales</taxon>
        <taxon>Pseudonocardiaceae</taxon>
        <taxon>Saccharopolyspora</taxon>
    </lineage>
</organism>
<evidence type="ECO:0008006" key="4">
    <source>
        <dbReference type="Google" id="ProtNLM"/>
    </source>
</evidence>
<name>A0A2N3XUN6_SACSN</name>
<dbReference type="STRING" id="994479.GCA_000194155_02136"/>
<dbReference type="RefSeq" id="WP_143539475.1">
    <property type="nucleotide sequence ID" value="NZ_CP061007.1"/>
</dbReference>
<dbReference type="EMBL" id="PJNB01000001">
    <property type="protein sequence ID" value="PKW14330.1"/>
    <property type="molecule type" value="Genomic_DNA"/>
</dbReference>
<keyword evidence="1" id="KW-0732">Signal</keyword>
<accession>A0A2N3XUN6</accession>
<reference evidence="2" key="1">
    <citation type="submission" date="2017-12" db="EMBL/GenBank/DDBJ databases">
        <title>Sequencing the genomes of 1000 Actinobacteria strains.</title>
        <authorList>
            <person name="Klenk H.-P."/>
        </authorList>
    </citation>
    <scope>NUCLEOTIDE SEQUENCE [LARGE SCALE GENOMIC DNA]</scope>
    <source>
        <strain evidence="2">DSM 44228</strain>
    </source>
</reference>
<dbReference type="Proteomes" id="UP000233786">
    <property type="component" value="Unassembled WGS sequence"/>
</dbReference>
<evidence type="ECO:0000313" key="2">
    <source>
        <dbReference type="EMBL" id="PKW14330.1"/>
    </source>
</evidence>
<dbReference type="PROSITE" id="PS51257">
    <property type="entry name" value="PROKAR_LIPOPROTEIN"/>
    <property type="match status" value="1"/>
</dbReference>
<dbReference type="OrthoDB" id="3708906at2"/>
<sequence>MRIRQTYSLSIVLIAAPLLAACSGQAAAPDPFTDIPDACTVVSPQSIQDVVGEARGEKNITPIPGTTDTCQWSYQAAAKPEPSAQGVVPYRQGLAVQLYLHKSPEGMEGGSGVSIAQRSFVMMRNNQGMADKGTLEGIGDEAYGEFADGYGKLKFRTGNVTVEVRYEAAGVTPNDTTAGLGPDANRAALMKAANDVAKSLRK</sequence>
<keyword evidence="3" id="KW-1185">Reference proteome</keyword>
<dbReference type="AlphaFoldDB" id="A0A2N3XUN6"/>
<evidence type="ECO:0000256" key="1">
    <source>
        <dbReference type="SAM" id="SignalP"/>
    </source>
</evidence>